<evidence type="ECO:0000313" key="1">
    <source>
        <dbReference type="EMBL" id="JAD37605.1"/>
    </source>
</evidence>
<reference evidence="1" key="2">
    <citation type="journal article" date="2015" name="Data Brief">
        <title>Shoot transcriptome of the giant reed, Arundo donax.</title>
        <authorList>
            <person name="Barrero R.A."/>
            <person name="Guerrero F.D."/>
            <person name="Moolhuijzen P."/>
            <person name="Goolsby J.A."/>
            <person name="Tidwell J."/>
            <person name="Bellgard S.E."/>
            <person name="Bellgard M.I."/>
        </authorList>
    </citation>
    <scope>NUCLEOTIDE SEQUENCE</scope>
    <source>
        <tissue evidence="1">Shoot tissue taken approximately 20 cm above the soil surface</tissue>
    </source>
</reference>
<accession>A0A0A8ZLL4</accession>
<reference evidence="1" key="1">
    <citation type="submission" date="2014-09" db="EMBL/GenBank/DDBJ databases">
        <authorList>
            <person name="Magalhaes I.L.F."/>
            <person name="Oliveira U."/>
            <person name="Santos F.R."/>
            <person name="Vidigal T.H.D.A."/>
            <person name="Brescovit A.D."/>
            <person name="Santos A.J."/>
        </authorList>
    </citation>
    <scope>NUCLEOTIDE SEQUENCE</scope>
    <source>
        <tissue evidence="1">Shoot tissue taken approximately 20 cm above the soil surface</tissue>
    </source>
</reference>
<name>A0A0A8ZLL4_ARUDO</name>
<organism evidence="1">
    <name type="scientific">Arundo donax</name>
    <name type="common">Giant reed</name>
    <name type="synonym">Donax arundinaceus</name>
    <dbReference type="NCBI Taxonomy" id="35708"/>
    <lineage>
        <taxon>Eukaryota</taxon>
        <taxon>Viridiplantae</taxon>
        <taxon>Streptophyta</taxon>
        <taxon>Embryophyta</taxon>
        <taxon>Tracheophyta</taxon>
        <taxon>Spermatophyta</taxon>
        <taxon>Magnoliopsida</taxon>
        <taxon>Liliopsida</taxon>
        <taxon>Poales</taxon>
        <taxon>Poaceae</taxon>
        <taxon>PACMAD clade</taxon>
        <taxon>Arundinoideae</taxon>
        <taxon>Arundineae</taxon>
        <taxon>Arundo</taxon>
    </lineage>
</organism>
<protein>
    <submittedName>
        <fullName evidence="1">Uncharacterized protein</fullName>
    </submittedName>
</protein>
<sequence>MPNTFTPFSAIAGAPCCCGCSCNCERSCCLIDQDALEVKGLIPGHGCLPRSQHS</sequence>
<dbReference type="EMBL" id="GBRH01260290">
    <property type="protein sequence ID" value="JAD37605.1"/>
    <property type="molecule type" value="Transcribed_RNA"/>
</dbReference>
<dbReference type="AlphaFoldDB" id="A0A0A8ZLL4"/>
<proteinExistence type="predicted"/>